<sequence length="418" mass="46634">MSRLTQTITDVATVSECSIGSAPGTLTVTGTAAFTTTHGAERVVVQPQATVVVIDTASVSCQRYFRCNLTLHPNPDISGIGVITAFLVSAYFVLGLVLWAYWYGVLPQYVVRRSDRRMFLARQKQPCHRGRRILEEVLLIFSDQQLLTGLGILIAGYIQMGYFDLSKYNWNTVIYLAWLSSTVHLMSLSVLRERLKQNRASRLVRVGAIAIVFALLVAALVPTSSSAWYKLSGAIPVRCFWDASRSFSGTGLSLTQNGDSLLSFLTLIGVFVWKLCQFFDGSRKQVRFWGRARLECQLERWARRTIQTRPQSLSSKAKYKTIAYFYVSFVALMELLDSFMMTIGMLACALAWGTVQLLSFRHGPKEDHGMGMGDTTVDLDAEREMGFGQMLPLLLLTQPLLAVLELSIGTIVNFSRQS</sequence>
<dbReference type="OrthoDB" id="5427664at2759"/>
<feature type="transmembrane region" description="Helical" evidence="1">
    <location>
        <begin position="203"/>
        <end position="221"/>
    </location>
</feature>
<feature type="transmembrane region" description="Helical" evidence="1">
    <location>
        <begin position="323"/>
        <end position="352"/>
    </location>
</feature>
<dbReference type="RefSeq" id="XP_018161468.1">
    <property type="nucleotide sequence ID" value="XM_018300222.1"/>
</dbReference>
<comment type="caution">
    <text evidence="2">The sequence shown here is derived from an EMBL/GenBank/DDBJ whole genome shotgun (WGS) entry which is preliminary data.</text>
</comment>
<gene>
    <name evidence="2" type="ORF">CH63R_05247</name>
</gene>
<evidence type="ECO:0000313" key="3">
    <source>
        <dbReference type="Proteomes" id="UP000092177"/>
    </source>
</evidence>
<dbReference type="KEGG" id="chig:CH63R_05247"/>
<keyword evidence="1" id="KW-0472">Membrane</keyword>
<dbReference type="VEuPathDB" id="FungiDB:CH63R_05247"/>
<feature type="transmembrane region" description="Helical" evidence="1">
    <location>
        <begin position="80"/>
        <end position="103"/>
    </location>
</feature>
<dbReference type="InterPro" id="IPR053018">
    <property type="entry name" value="Elsinochrome_Biosynth-Asso"/>
</dbReference>
<protein>
    <submittedName>
        <fullName evidence="2">Uncharacterized protein</fullName>
    </submittedName>
</protein>
<feature type="transmembrane region" description="Helical" evidence="1">
    <location>
        <begin position="393"/>
        <end position="414"/>
    </location>
</feature>
<proteinExistence type="predicted"/>
<accession>A0A1B7YLN5</accession>
<keyword evidence="1" id="KW-0812">Transmembrane</keyword>
<feature type="transmembrane region" description="Helical" evidence="1">
    <location>
        <begin position="261"/>
        <end position="279"/>
    </location>
</feature>
<dbReference type="PANTHER" id="PTHR37577">
    <property type="entry name" value="INTEGRAL MEMBRANE PROTEIN"/>
    <property type="match status" value="1"/>
</dbReference>
<feature type="transmembrane region" description="Helical" evidence="1">
    <location>
        <begin position="172"/>
        <end position="191"/>
    </location>
</feature>
<organism evidence="2 3">
    <name type="scientific">Colletotrichum higginsianum (strain IMI 349063)</name>
    <name type="common">Crucifer anthracnose fungus</name>
    <dbReference type="NCBI Taxonomy" id="759273"/>
    <lineage>
        <taxon>Eukaryota</taxon>
        <taxon>Fungi</taxon>
        <taxon>Dikarya</taxon>
        <taxon>Ascomycota</taxon>
        <taxon>Pezizomycotina</taxon>
        <taxon>Sordariomycetes</taxon>
        <taxon>Hypocreomycetidae</taxon>
        <taxon>Glomerellales</taxon>
        <taxon>Glomerellaceae</taxon>
        <taxon>Colletotrichum</taxon>
        <taxon>Colletotrichum destructivum species complex</taxon>
    </lineage>
</organism>
<reference evidence="3" key="1">
    <citation type="journal article" date="2017" name="BMC Genomics">
        <title>Gapless genome assembly of Colletotrichum higginsianum reveals chromosome structure and association of transposable elements with secondary metabolite gene clusters.</title>
        <authorList>
            <person name="Dallery J.-F."/>
            <person name="Lapalu N."/>
            <person name="Zampounis A."/>
            <person name="Pigne S."/>
            <person name="Luyten I."/>
            <person name="Amselem J."/>
            <person name="Wittenberg A.H.J."/>
            <person name="Zhou S."/>
            <person name="de Queiroz M.V."/>
            <person name="Robin G.P."/>
            <person name="Auger A."/>
            <person name="Hainaut M."/>
            <person name="Henrissat B."/>
            <person name="Kim K.-T."/>
            <person name="Lee Y.-H."/>
            <person name="Lespinet O."/>
            <person name="Schwartz D.C."/>
            <person name="Thon M.R."/>
            <person name="O'Connell R.J."/>
        </authorList>
    </citation>
    <scope>NUCLEOTIDE SEQUENCE [LARGE SCALE GENOMIC DNA]</scope>
    <source>
        <strain evidence="3">IMI 349063</strain>
    </source>
</reference>
<dbReference type="GeneID" id="28864329"/>
<keyword evidence="1" id="KW-1133">Transmembrane helix</keyword>
<dbReference type="EMBL" id="LTAN01000003">
    <property type="protein sequence ID" value="OBR12951.1"/>
    <property type="molecule type" value="Genomic_DNA"/>
</dbReference>
<keyword evidence="3" id="KW-1185">Reference proteome</keyword>
<dbReference type="PANTHER" id="PTHR37577:SF1">
    <property type="entry name" value="INTEGRAL MEMBRANE PROTEIN"/>
    <property type="match status" value="1"/>
</dbReference>
<evidence type="ECO:0000256" key="1">
    <source>
        <dbReference type="SAM" id="Phobius"/>
    </source>
</evidence>
<dbReference type="AlphaFoldDB" id="A0A1B7YLN5"/>
<evidence type="ECO:0000313" key="2">
    <source>
        <dbReference type="EMBL" id="OBR12951.1"/>
    </source>
</evidence>
<name>A0A1B7YLN5_COLHI</name>
<feature type="transmembrane region" description="Helical" evidence="1">
    <location>
        <begin position="137"/>
        <end position="160"/>
    </location>
</feature>
<dbReference type="Proteomes" id="UP000092177">
    <property type="component" value="Chromosome 3"/>
</dbReference>